<dbReference type="eggNOG" id="COG0845">
    <property type="taxonomic scope" value="Bacteria"/>
</dbReference>
<dbReference type="Pfam" id="PF25989">
    <property type="entry name" value="YknX_C"/>
    <property type="match status" value="1"/>
</dbReference>
<dbReference type="NCBIfam" id="TIGR01730">
    <property type="entry name" value="RND_mfp"/>
    <property type="match status" value="1"/>
</dbReference>
<dbReference type="FunFam" id="2.40.30.170:FF:000010">
    <property type="entry name" value="Efflux RND transporter periplasmic adaptor subunit"/>
    <property type="match status" value="1"/>
</dbReference>
<name>C8VYU7_DESAS</name>
<gene>
    <name evidence="7" type="ordered locus">Dtox_4150</name>
</gene>
<dbReference type="EMBL" id="CP001720">
    <property type="protein sequence ID" value="ACV64818.1"/>
    <property type="molecule type" value="Genomic_DNA"/>
</dbReference>
<dbReference type="PANTHER" id="PTHR30469:SF33">
    <property type="entry name" value="SLR1207 PROTEIN"/>
    <property type="match status" value="1"/>
</dbReference>
<keyword evidence="2" id="KW-0175">Coiled coil</keyword>
<protein>
    <submittedName>
        <fullName evidence="7">Efflux transporter, RND family, MFP subunit</fullName>
    </submittedName>
</protein>
<evidence type="ECO:0000256" key="2">
    <source>
        <dbReference type="SAM" id="Coils"/>
    </source>
</evidence>
<dbReference type="STRING" id="485916.Dtox_4150"/>
<dbReference type="InterPro" id="IPR006143">
    <property type="entry name" value="RND_pump_MFP"/>
</dbReference>
<feature type="coiled-coil region" evidence="2">
    <location>
        <begin position="94"/>
        <end position="147"/>
    </location>
</feature>
<accession>C8VYU7</accession>
<evidence type="ECO:0000259" key="4">
    <source>
        <dbReference type="Pfam" id="PF25954"/>
    </source>
</evidence>
<feature type="domain" description="CzcB-like barrel-sandwich hybrid" evidence="5">
    <location>
        <begin position="62"/>
        <end position="238"/>
    </location>
</feature>
<keyword evidence="3" id="KW-0732">Signal</keyword>
<feature type="chain" id="PRO_5038479214" evidence="3">
    <location>
        <begin position="23"/>
        <end position="397"/>
    </location>
</feature>
<dbReference type="GO" id="GO:0015562">
    <property type="term" value="F:efflux transmembrane transporter activity"/>
    <property type="evidence" value="ECO:0007669"/>
    <property type="project" value="TreeGrafter"/>
</dbReference>
<dbReference type="KEGG" id="dae:Dtox_4150"/>
<feature type="domain" description="YknX-like C-terminal permuted SH3-like" evidence="6">
    <location>
        <begin position="326"/>
        <end position="390"/>
    </location>
</feature>
<dbReference type="Pfam" id="PF25973">
    <property type="entry name" value="BSH_CzcB"/>
    <property type="match status" value="1"/>
</dbReference>
<feature type="signal peptide" evidence="3">
    <location>
        <begin position="1"/>
        <end position="22"/>
    </location>
</feature>
<evidence type="ECO:0000313" key="8">
    <source>
        <dbReference type="Proteomes" id="UP000002217"/>
    </source>
</evidence>
<evidence type="ECO:0000259" key="6">
    <source>
        <dbReference type="Pfam" id="PF25989"/>
    </source>
</evidence>
<feature type="domain" description="CusB-like beta-barrel" evidence="4">
    <location>
        <begin position="246"/>
        <end position="320"/>
    </location>
</feature>
<evidence type="ECO:0000256" key="3">
    <source>
        <dbReference type="SAM" id="SignalP"/>
    </source>
</evidence>
<dbReference type="RefSeq" id="WP_015759488.1">
    <property type="nucleotide sequence ID" value="NC_013216.1"/>
</dbReference>
<dbReference type="OrthoDB" id="9810430at2"/>
<organism evidence="7 8">
    <name type="scientific">Desulfofarcimen acetoxidans (strain ATCC 49208 / DSM 771 / KCTC 5769 / VKM B-1644 / 5575)</name>
    <name type="common">Desulfotomaculum acetoxidans</name>
    <dbReference type="NCBI Taxonomy" id="485916"/>
    <lineage>
        <taxon>Bacteria</taxon>
        <taxon>Bacillati</taxon>
        <taxon>Bacillota</taxon>
        <taxon>Clostridia</taxon>
        <taxon>Eubacteriales</taxon>
        <taxon>Peptococcaceae</taxon>
        <taxon>Desulfofarcimen</taxon>
    </lineage>
</organism>
<dbReference type="HOGENOM" id="CLU_018816_14_4_9"/>
<reference evidence="7 8" key="1">
    <citation type="journal article" date="2009" name="Stand. Genomic Sci.">
        <title>Complete genome sequence of Desulfotomaculum acetoxidans type strain (5575).</title>
        <authorList>
            <person name="Spring S."/>
            <person name="Lapidus A."/>
            <person name="Schroder M."/>
            <person name="Gleim D."/>
            <person name="Sims D."/>
            <person name="Meincke L."/>
            <person name="Glavina Del Rio T."/>
            <person name="Tice H."/>
            <person name="Copeland A."/>
            <person name="Cheng J.F."/>
            <person name="Lucas S."/>
            <person name="Chen F."/>
            <person name="Nolan M."/>
            <person name="Bruce D."/>
            <person name="Goodwin L."/>
            <person name="Pitluck S."/>
            <person name="Ivanova N."/>
            <person name="Mavromatis K."/>
            <person name="Mikhailova N."/>
            <person name="Pati A."/>
            <person name="Chen A."/>
            <person name="Palaniappan K."/>
            <person name="Land M."/>
            <person name="Hauser L."/>
            <person name="Chang Y.J."/>
            <person name="Jeffries C.D."/>
            <person name="Chain P."/>
            <person name="Saunders E."/>
            <person name="Brettin T."/>
            <person name="Detter J.C."/>
            <person name="Goker M."/>
            <person name="Bristow J."/>
            <person name="Eisen J.A."/>
            <person name="Markowitz V."/>
            <person name="Hugenholtz P."/>
            <person name="Kyrpides N.C."/>
            <person name="Klenk H.P."/>
            <person name="Han C."/>
        </authorList>
    </citation>
    <scope>NUCLEOTIDE SEQUENCE [LARGE SCALE GENOMIC DNA]</scope>
    <source>
        <strain evidence="8">ATCC 49208 / DSM 771 / VKM B-1644</strain>
    </source>
</reference>
<dbReference type="Gene3D" id="1.10.287.470">
    <property type="entry name" value="Helix hairpin bin"/>
    <property type="match status" value="1"/>
</dbReference>
<evidence type="ECO:0000313" key="7">
    <source>
        <dbReference type="EMBL" id="ACV64818.1"/>
    </source>
</evidence>
<dbReference type="Proteomes" id="UP000002217">
    <property type="component" value="Chromosome"/>
</dbReference>
<dbReference type="InterPro" id="IPR058647">
    <property type="entry name" value="BSH_CzcB-like"/>
</dbReference>
<dbReference type="Gene3D" id="2.40.50.100">
    <property type="match status" value="1"/>
</dbReference>
<dbReference type="Gene3D" id="2.40.30.170">
    <property type="match status" value="1"/>
</dbReference>
<dbReference type="InterPro" id="IPR058792">
    <property type="entry name" value="Beta-barrel_RND_2"/>
</dbReference>
<dbReference type="AlphaFoldDB" id="C8VYU7"/>
<sequence length="397" mass="42411">MRKLVVIIACLAVGLFILTGCQSTKSTANKNSAVSVNTAKAVRGQLDDSTTVSGKLEALASADVVPKVAGKVNKIPVDIGSEVHAGDLLAALDAPELLAAVQQAEANLEKARQSDLITMKNQAQSNLATTETTLKNAEADYNRAKALYEQKAVSQQSFEQTQKAYELAESAYNLAKQNLDTIENGTIPNTIKVSEAALAQARANYSNMIITAPISGVITAKNVNIGEKTPTDKPLVSIVNLNKVVVVTNISENIVNKIKVGQKIPVLLQAVSDKPFQGEITNISYAADTATKAYPIKIQIDNPEHKLKPGMFAEVKLEGNKESFLLVPREAVLNTDKGSFVFTTDGQKLQRKEIKTGRSDGKNIAVISGLNEGEVIVASGVDSLQDGMKIVLQNKSK</sequence>
<evidence type="ECO:0000259" key="5">
    <source>
        <dbReference type="Pfam" id="PF25973"/>
    </source>
</evidence>
<dbReference type="PROSITE" id="PS51257">
    <property type="entry name" value="PROKAR_LIPOPROTEIN"/>
    <property type="match status" value="1"/>
</dbReference>
<dbReference type="SUPFAM" id="SSF111369">
    <property type="entry name" value="HlyD-like secretion proteins"/>
    <property type="match status" value="1"/>
</dbReference>
<dbReference type="Gene3D" id="2.40.420.20">
    <property type="match status" value="1"/>
</dbReference>
<proteinExistence type="inferred from homology"/>
<keyword evidence="8" id="KW-1185">Reference proteome</keyword>
<comment type="similarity">
    <text evidence="1">Belongs to the membrane fusion protein (MFP) (TC 8.A.1) family.</text>
</comment>
<evidence type="ECO:0000256" key="1">
    <source>
        <dbReference type="ARBA" id="ARBA00009477"/>
    </source>
</evidence>
<dbReference type="InterPro" id="IPR058637">
    <property type="entry name" value="YknX-like_C"/>
</dbReference>
<dbReference type="GO" id="GO:1990281">
    <property type="term" value="C:efflux pump complex"/>
    <property type="evidence" value="ECO:0007669"/>
    <property type="project" value="TreeGrafter"/>
</dbReference>
<dbReference type="Pfam" id="PF25954">
    <property type="entry name" value="Beta-barrel_RND_2"/>
    <property type="match status" value="1"/>
</dbReference>
<dbReference type="PANTHER" id="PTHR30469">
    <property type="entry name" value="MULTIDRUG RESISTANCE PROTEIN MDTA"/>
    <property type="match status" value="1"/>
</dbReference>